<keyword evidence="1" id="KW-0812">Transmembrane</keyword>
<protein>
    <recommendedName>
        <fullName evidence="3">Type II secretion system protein J</fullName>
    </recommendedName>
</protein>
<dbReference type="SUPFAM" id="SSF54523">
    <property type="entry name" value="Pili subunits"/>
    <property type="match status" value="1"/>
</dbReference>
<name>A0A0F9HP99_9ZZZZ</name>
<gene>
    <name evidence="2" type="ORF">LCGC14_1679060</name>
</gene>
<dbReference type="InterPro" id="IPR045584">
    <property type="entry name" value="Pilin-like"/>
</dbReference>
<dbReference type="AlphaFoldDB" id="A0A0F9HP99"/>
<keyword evidence="1" id="KW-1133">Transmembrane helix</keyword>
<keyword evidence="1" id="KW-0472">Membrane</keyword>
<evidence type="ECO:0008006" key="3">
    <source>
        <dbReference type="Google" id="ProtNLM"/>
    </source>
</evidence>
<accession>A0A0F9HP99</accession>
<reference evidence="2" key="1">
    <citation type="journal article" date="2015" name="Nature">
        <title>Complex archaea that bridge the gap between prokaryotes and eukaryotes.</title>
        <authorList>
            <person name="Spang A."/>
            <person name="Saw J.H."/>
            <person name="Jorgensen S.L."/>
            <person name="Zaremba-Niedzwiedzka K."/>
            <person name="Martijn J."/>
            <person name="Lind A.E."/>
            <person name="van Eijk R."/>
            <person name="Schleper C."/>
            <person name="Guy L."/>
            <person name="Ettema T.J."/>
        </authorList>
    </citation>
    <scope>NUCLEOTIDE SEQUENCE</scope>
</reference>
<dbReference type="EMBL" id="LAZR01014524">
    <property type="protein sequence ID" value="KKM17111.1"/>
    <property type="molecule type" value="Genomic_DNA"/>
</dbReference>
<dbReference type="NCBIfam" id="TIGR02532">
    <property type="entry name" value="IV_pilin_GFxxxE"/>
    <property type="match status" value="1"/>
</dbReference>
<comment type="caution">
    <text evidence="2">The sequence shown here is derived from an EMBL/GenBank/DDBJ whole genome shotgun (WGS) entry which is preliminary data.</text>
</comment>
<organism evidence="2">
    <name type="scientific">marine sediment metagenome</name>
    <dbReference type="NCBI Taxonomy" id="412755"/>
    <lineage>
        <taxon>unclassified sequences</taxon>
        <taxon>metagenomes</taxon>
        <taxon>ecological metagenomes</taxon>
    </lineage>
</organism>
<proteinExistence type="predicted"/>
<evidence type="ECO:0000256" key="1">
    <source>
        <dbReference type="SAM" id="Phobius"/>
    </source>
</evidence>
<dbReference type="InterPro" id="IPR012902">
    <property type="entry name" value="N_methyl_site"/>
</dbReference>
<dbReference type="Gene3D" id="3.30.700.10">
    <property type="entry name" value="Glycoprotein, Type 4 Pilin"/>
    <property type="match status" value="1"/>
</dbReference>
<evidence type="ECO:0000313" key="2">
    <source>
        <dbReference type="EMBL" id="KKM17111.1"/>
    </source>
</evidence>
<dbReference type="PROSITE" id="PS00409">
    <property type="entry name" value="PROKAR_NTER_METHYL"/>
    <property type="match status" value="1"/>
</dbReference>
<feature type="transmembrane region" description="Helical" evidence="1">
    <location>
        <begin position="39"/>
        <end position="59"/>
    </location>
</feature>
<dbReference type="Pfam" id="PF07963">
    <property type="entry name" value="N_methyl"/>
    <property type="match status" value="1"/>
</dbReference>
<sequence length="242" mass="27225">MKTTLILFIAWLAKQIKKSVWHKRLLARACTGFTLVEMLVVIAMISVMLAALVGLFITLSKSYTTEEVSANAQQDLRAAMNIITRDIRMAGLDPTLSGNFGIIKAEDDNIRFTIDTNMNGTIDDYDPLIDNEERITYFYDRPNNRIDQILGEGEGAPRQEILIDYVLIPSAPYDITNDSLDDNPLFSYHDEDGNIIATPVIAGDLSNIREIRLTIKVRFPAGAKGTVERVLTTRIQARNLWF</sequence>